<dbReference type="Proteomes" id="UP001432322">
    <property type="component" value="Unassembled WGS sequence"/>
</dbReference>
<keyword evidence="4" id="KW-1185">Reference proteome</keyword>
<dbReference type="AlphaFoldDB" id="A0AAV5VHR2"/>
<organism evidence="3 4">
    <name type="scientific">Pristionchus fissidentatus</name>
    <dbReference type="NCBI Taxonomy" id="1538716"/>
    <lineage>
        <taxon>Eukaryota</taxon>
        <taxon>Metazoa</taxon>
        <taxon>Ecdysozoa</taxon>
        <taxon>Nematoda</taxon>
        <taxon>Chromadorea</taxon>
        <taxon>Rhabditida</taxon>
        <taxon>Rhabditina</taxon>
        <taxon>Diplogasteromorpha</taxon>
        <taxon>Diplogasteroidea</taxon>
        <taxon>Neodiplogasteridae</taxon>
        <taxon>Pristionchus</taxon>
    </lineage>
</organism>
<dbReference type="SUPFAM" id="SSF81296">
    <property type="entry name" value="E set domains"/>
    <property type="match status" value="1"/>
</dbReference>
<reference evidence="3" key="1">
    <citation type="submission" date="2023-10" db="EMBL/GenBank/DDBJ databases">
        <title>Genome assembly of Pristionchus species.</title>
        <authorList>
            <person name="Yoshida K."/>
            <person name="Sommer R.J."/>
        </authorList>
    </citation>
    <scope>NUCLEOTIDE SEQUENCE</scope>
    <source>
        <strain evidence="3">RS5133</strain>
    </source>
</reference>
<feature type="domain" description="Arrestin-like N-terminal" evidence="2">
    <location>
        <begin position="2"/>
        <end position="81"/>
    </location>
</feature>
<dbReference type="EMBL" id="BTSY01000003">
    <property type="protein sequence ID" value="GMT17637.1"/>
    <property type="molecule type" value="Genomic_DNA"/>
</dbReference>
<dbReference type="Gene3D" id="2.60.40.640">
    <property type="match status" value="1"/>
</dbReference>
<comment type="similarity">
    <text evidence="1">Belongs to the arrestin family.</text>
</comment>
<proteinExistence type="inferred from homology"/>
<feature type="non-terminal residue" evidence="3">
    <location>
        <position position="100"/>
    </location>
</feature>
<dbReference type="InterPro" id="IPR014756">
    <property type="entry name" value="Ig_E-set"/>
</dbReference>
<gene>
    <name evidence="3" type="ORF">PFISCL1PPCAC_8934</name>
</gene>
<dbReference type="InterPro" id="IPR011021">
    <property type="entry name" value="Arrestin-like_N"/>
</dbReference>
<dbReference type="Pfam" id="PF00339">
    <property type="entry name" value="Arrestin_N"/>
    <property type="match status" value="1"/>
</dbReference>
<evidence type="ECO:0000313" key="3">
    <source>
        <dbReference type="EMBL" id="GMT17637.1"/>
    </source>
</evidence>
<evidence type="ECO:0000313" key="4">
    <source>
        <dbReference type="Proteomes" id="UP001432322"/>
    </source>
</evidence>
<accession>A0AAV5VHR2</accession>
<comment type="caution">
    <text evidence="3">The sequence shown here is derived from an EMBL/GenBank/DDBJ whole genome shotgun (WGS) entry which is preliminary data.</text>
</comment>
<protein>
    <recommendedName>
        <fullName evidence="2">Arrestin-like N-terminal domain-containing protein</fullName>
    </recommendedName>
</protein>
<name>A0AAV5VHR2_9BILA</name>
<feature type="non-terminal residue" evidence="3">
    <location>
        <position position="1"/>
    </location>
</feature>
<evidence type="ECO:0000256" key="1">
    <source>
        <dbReference type="ARBA" id="ARBA00005298"/>
    </source>
</evidence>
<dbReference type="InterPro" id="IPR014752">
    <property type="entry name" value="Arrestin-like_C"/>
</dbReference>
<sequence length="100" mass="11601">AQYLAQEKVLWAPPDGTKTVKFAVGTHHYQHTFKIPRSCDPSFESQIGNIAYSCTVEIDKKWWRRKCKFSRHFTVTRPIDLSQHAYTLSPMVKTDDVTTK</sequence>
<evidence type="ECO:0000259" key="2">
    <source>
        <dbReference type="Pfam" id="PF00339"/>
    </source>
</evidence>